<dbReference type="InterPro" id="IPR029061">
    <property type="entry name" value="THDP-binding"/>
</dbReference>
<dbReference type="InterPro" id="IPR005474">
    <property type="entry name" value="Transketolase_N"/>
</dbReference>
<gene>
    <name evidence="12" type="primary">tkt</name>
    <name evidence="12" type="ORF">OFY01_02920</name>
</gene>
<evidence type="ECO:0000259" key="11">
    <source>
        <dbReference type="SMART" id="SM00861"/>
    </source>
</evidence>
<evidence type="ECO:0000256" key="1">
    <source>
        <dbReference type="ARBA" id="ARBA00007131"/>
    </source>
</evidence>
<dbReference type="InterPro" id="IPR055152">
    <property type="entry name" value="Transketolase-like_C_2"/>
</dbReference>
<evidence type="ECO:0000256" key="9">
    <source>
        <dbReference type="NCBIfam" id="TIGR00232"/>
    </source>
</evidence>
<evidence type="ECO:0000256" key="5">
    <source>
        <dbReference type="ARBA" id="ARBA00022723"/>
    </source>
</evidence>
<dbReference type="PANTHER" id="PTHR43522">
    <property type="entry name" value="TRANSKETOLASE"/>
    <property type="match status" value="1"/>
</dbReference>
<dbReference type="Proteomes" id="UP001163064">
    <property type="component" value="Unassembled WGS sequence"/>
</dbReference>
<comment type="cofactor">
    <cofactor evidence="10">
        <name>Mg(2+)</name>
        <dbReference type="ChEBI" id="CHEBI:18420"/>
    </cofactor>
    <cofactor evidence="10">
        <name>Ca(2+)</name>
        <dbReference type="ChEBI" id="CHEBI:29108"/>
    </cofactor>
    <cofactor evidence="10">
        <name>Mn(2+)</name>
        <dbReference type="ChEBI" id="CHEBI:29035"/>
    </cofactor>
    <cofactor evidence="10">
        <name>Co(2+)</name>
        <dbReference type="ChEBI" id="CHEBI:48828"/>
    </cofactor>
    <text evidence="10">Binds 1 Mg(2+) ion per subunit. Can also utilize other divalent metal cations, such as Ca(2+), Mn(2+) and Co(2+).</text>
</comment>
<evidence type="ECO:0000313" key="13">
    <source>
        <dbReference type="Proteomes" id="UP001163064"/>
    </source>
</evidence>
<sequence>MSTKPTTTDLEWTEVDQRAVDTVRVLAADAVQKVGNGHPGTAMSLAPAAYTLFQKVMRHDPADADWVGRDRFVLSAGHSSLTLYIQLYLAGFGLELDDLKAFRTWGSKTPGHPEYGHTTGVETTTGPLGQGVANAVGMAMAARYERGLFDPEAAPGASPFDHYVYAIAGDGCLQEGISGEASSLAGHQKLGNLVLMWDDNHISIEGDTETAVSEDVCKRYEAYGWHVQRVEPKADGDLDHAAIFTAIEEAKKVTDKPSFIAMRSIIAWPAPNAQNTEAAHGSALGDDEVAATKRVLGFDPAKSFDVSDEVINHTRKALERGAQARAEWEKSFQEWRTNNPERAAEFDRIQAGELPAGWEEKLPVFDTDKALATRAASGKVLQALGPVIPELWGGSADLAGSNNTTIDKTSSFLPADNPLPEADPYGRTIHFGIREHSMAAEMNGIALHGHTRIYGGTFLVFSDYMRNAVRLSALMSLPVTYVWTHDSIGLGEDGPTHQPVEHLASLRAIPGLNVVRPADANETAIAWREILKRGKKQFGVSKPHGLSLTRQGVPTYEPNEDTVKGGYVHTEASKATPDLILIATGSEVHVAVAAREALEAEGVATRVVSMPCVEWFEEQDQGYRDSVLPPAVRARVAVEAGVGLTWHKWVGDAGRIVSLEHFGASADGKVLFREFGFTAENVAAKARESLADARS</sequence>
<dbReference type="CDD" id="cd07033">
    <property type="entry name" value="TPP_PYR_DXS_TK_like"/>
    <property type="match status" value="1"/>
</dbReference>
<dbReference type="PROSITE" id="PS00802">
    <property type="entry name" value="TRANSKETOLASE_2"/>
    <property type="match status" value="1"/>
</dbReference>
<dbReference type="Gene3D" id="3.40.50.920">
    <property type="match status" value="1"/>
</dbReference>
<keyword evidence="7 10" id="KW-0786">Thiamine pyrophosphate</keyword>
<dbReference type="InterPro" id="IPR020826">
    <property type="entry name" value="Transketolase_BS"/>
</dbReference>
<comment type="function">
    <text evidence="10">Catalyzes the transfer of a two-carbon ketol group from a ketose donor to an aldose acceptor, via a covalent intermediate with the cofactor thiamine pyrophosphate.</text>
</comment>
<comment type="caution">
    <text evidence="12">The sequence shown here is derived from an EMBL/GenBank/DDBJ whole genome shotgun (WGS) entry which is preliminary data.</text>
</comment>
<dbReference type="SUPFAM" id="SSF52518">
    <property type="entry name" value="Thiamin diphosphate-binding fold (THDP-binding)"/>
    <property type="match status" value="2"/>
</dbReference>
<dbReference type="Pfam" id="PF02779">
    <property type="entry name" value="Transket_pyr"/>
    <property type="match status" value="1"/>
</dbReference>
<dbReference type="EC" id="2.2.1.1" evidence="3 9"/>
<keyword evidence="4 10" id="KW-0808">Transferase</keyword>
<name>A0ABT3TRT5_9ACTN</name>
<comment type="subunit">
    <text evidence="2 10">Homodimer.</text>
</comment>
<keyword evidence="6 10" id="KW-0460">Magnesium</keyword>
<dbReference type="InterPro" id="IPR005478">
    <property type="entry name" value="Transketolase_bac-like"/>
</dbReference>
<dbReference type="EMBL" id="JAPHNL010000017">
    <property type="protein sequence ID" value="MCX3058738.1"/>
    <property type="molecule type" value="Genomic_DNA"/>
</dbReference>
<reference evidence="12" key="1">
    <citation type="submission" date="2022-10" db="EMBL/GenBank/DDBJ databases">
        <title>Streptomyces beihaiensis sp. nov., a chitin degrading actinobacterium, isolated from shrimp pond soil.</title>
        <authorList>
            <person name="Xie J."/>
            <person name="Shen N."/>
        </authorList>
    </citation>
    <scope>NUCLEOTIDE SEQUENCE</scope>
    <source>
        <strain evidence="12">GXMU-J5</strain>
    </source>
</reference>
<keyword evidence="13" id="KW-1185">Reference proteome</keyword>
<dbReference type="InterPro" id="IPR005475">
    <property type="entry name" value="Transketolase-like_Pyr-bd"/>
</dbReference>
<dbReference type="Gene3D" id="3.40.50.970">
    <property type="match status" value="2"/>
</dbReference>
<accession>A0ABT3TRT5</accession>
<evidence type="ECO:0000256" key="7">
    <source>
        <dbReference type="ARBA" id="ARBA00023052"/>
    </source>
</evidence>
<keyword evidence="5 10" id="KW-0479">Metal-binding</keyword>
<feature type="domain" description="Transketolase-like pyrimidine-binding" evidence="11">
    <location>
        <begin position="371"/>
        <end position="555"/>
    </location>
</feature>
<dbReference type="PROSITE" id="PS00801">
    <property type="entry name" value="TRANSKETOLASE_1"/>
    <property type="match status" value="1"/>
</dbReference>
<evidence type="ECO:0000256" key="2">
    <source>
        <dbReference type="ARBA" id="ARBA00011738"/>
    </source>
</evidence>
<comment type="similarity">
    <text evidence="1 10">Belongs to the transketolase family.</text>
</comment>
<keyword evidence="10" id="KW-0106">Calcium</keyword>
<evidence type="ECO:0000256" key="4">
    <source>
        <dbReference type="ARBA" id="ARBA00022679"/>
    </source>
</evidence>
<dbReference type="PANTHER" id="PTHR43522:SF2">
    <property type="entry name" value="TRANSKETOLASE 1-RELATED"/>
    <property type="match status" value="1"/>
</dbReference>
<comment type="cofactor">
    <cofactor evidence="10">
        <name>thiamine diphosphate</name>
        <dbReference type="ChEBI" id="CHEBI:58937"/>
    </cofactor>
    <text evidence="10">Binds 1 thiamine pyrophosphate per subunit.</text>
</comment>
<organism evidence="12 13">
    <name type="scientific">Streptomyces beihaiensis</name>
    <dbReference type="NCBI Taxonomy" id="2984495"/>
    <lineage>
        <taxon>Bacteria</taxon>
        <taxon>Bacillati</taxon>
        <taxon>Actinomycetota</taxon>
        <taxon>Actinomycetes</taxon>
        <taxon>Kitasatosporales</taxon>
        <taxon>Streptomycetaceae</taxon>
        <taxon>Streptomyces</taxon>
    </lineage>
</organism>
<dbReference type="SUPFAM" id="SSF52922">
    <property type="entry name" value="TK C-terminal domain-like"/>
    <property type="match status" value="1"/>
</dbReference>
<dbReference type="RefSeq" id="WP_266595991.1">
    <property type="nucleotide sequence ID" value="NZ_JAPHNL010000017.1"/>
</dbReference>
<evidence type="ECO:0000256" key="3">
    <source>
        <dbReference type="ARBA" id="ARBA00013152"/>
    </source>
</evidence>
<dbReference type="InterPro" id="IPR009014">
    <property type="entry name" value="Transketo_C/PFOR_II"/>
</dbReference>
<dbReference type="GO" id="GO:0004802">
    <property type="term" value="F:transketolase activity"/>
    <property type="evidence" value="ECO:0007669"/>
    <property type="project" value="UniProtKB-EC"/>
</dbReference>
<dbReference type="CDD" id="cd02012">
    <property type="entry name" value="TPP_TK"/>
    <property type="match status" value="1"/>
</dbReference>
<evidence type="ECO:0000256" key="6">
    <source>
        <dbReference type="ARBA" id="ARBA00022842"/>
    </source>
</evidence>
<evidence type="ECO:0000313" key="12">
    <source>
        <dbReference type="EMBL" id="MCX3058738.1"/>
    </source>
</evidence>
<proteinExistence type="inferred from homology"/>
<dbReference type="SMART" id="SM00861">
    <property type="entry name" value="Transket_pyr"/>
    <property type="match status" value="1"/>
</dbReference>
<evidence type="ECO:0000256" key="8">
    <source>
        <dbReference type="ARBA" id="ARBA00049473"/>
    </source>
</evidence>
<protein>
    <recommendedName>
        <fullName evidence="3 9">Transketolase</fullName>
        <ecNumber evidence="3 9">2.2.1.1</ecNumber>
    </recommendedName>
</protein>
<dbReference type="Pfam" id="PF00456">
    <property type="entry name" value="Transketolase_N"/>
    <property type="match status" value="1"/>
</dbReference>
<dbReference type="Pfam" id="PF22613">
    <property type="entry name" value="Transketolase_C_1"/>
    <property type="match status" value="1"/>
</dbReference>
<evidence type="ECO:0000256" key="10">
    <source>
        <dbReference type="RuleBase" id="RU004996"/>
    </source>
</evidence>
<comment type="catalytic activity">
    <reaction evidence="8 10">
        <text>D-sedoheptulose 7-phosphate + D-glyceraldehyde 3-phosphate = aldehydo-D-ribose 5-phosphate + D-xylulose 5-phosphate</text>
        <dbReference type="Rhea" id="RHEA:10508"/>
        <dbReference type="ChEBI" id="CHEBI:57483"/>
        <dbReference type="ChEBI" id="CHEBI:57737"/>
        <dbReference type="ChEBI" id="CHEBI:58273"/>
        <dbReference type="ChEBI" id="CHEBI:59776"/>
        <dbReference type="EC" id="2.2.1.1"/>
    </reaction>
</comment>
<dbReference type="InterPro" id="IPR033247">
    <property type="entry name" value="Transketolase_fam"/>
</dbReference>
<dbReference type="NCBIfam" id="TIGR00232">
    <property type="entry name" value="tktlase_bact"/>
    <property type="match status" value="1"/>
</dbReference>
<dbReference type="InterPro" id="IPR049557">
    <property type="entry name" value="Transketolase_CS"/>
</dbReference>